<dbReference type="EMBL" id="QRGP01000001">
    <property type="protein sequence ID" value="RDV07831.1"/>
    <property type="molecule type" value="Genomic_DNA"/>
</dbReference>
<keyword evidence="3" id="KW-1185">Reference proteome</keyword>
<feature type="transmembrane region" description="Helical" evidence="1">
    <location>
        <begin position="51"/>
        <end position="73"/>
    </location>
</feature>
<dbReference type="NCBIfam" id="NF006749">
    <property type="entry name" value="PRK09272.1-2"/>
    <property type="match status" value="1"/>
</dbReference>
<sequence>MLSGLLVATIALIARKSPGLGGLIASIPLVSTLGMIWLWRDTGDPKLVADYVYSAFWYFLPSIPMFLLIPWMLRSGHGFWPALSAGIALTFILYLLTIGIAARFGVRL</sequence>
<keyword evidence="1" id="KW-0472">Membrane</keyword>
<comment type="caution">
    <text evidence="2">The sequence shown here is derived from an EMBL/GenBank/DDBJ whole genome shotgun (WGS) entry which is preliminary data.</text>
</comment>
<keyword evidence="1" id="KW-0812">Transmembrane</keyword>
<dbReference type="OrthoDB" id="47473at2"/>
<evidence type="ECO:0000313" key="2">
    <source>
        <dbReference type="EMBL" id="RDV07831.1"/>
    </source>
</evidence>
<name>A0A371BKF0_9SPHN</name>
<feature type="transmembrane region" description="Helical" evidence="1">
    <location>
        <begin position="20"/>
        <end position="39"/>
    </location>
</feature>
<dbReference type="InterPro" id="IPR058117">
    <property type="entry name" value="BV97_02767-like"/>
</dbReference>
<evidence type="ECO:0000256" key="1">
    <source>
        <dbReference type="SAM" id="Phobius"/>
    </source>
</evidence>
<protein>
    <recommendedName>
        <fullName evidence="4">DUF3147 family protein</fullName>
    </recommendedName>
</protein>
<keyword evidence="1" id="KW-1133">Transmembrane helix</keyword>
<organism evidence="2 3">
    <name type="scientific">Sphingorhabdus pulchriflava</name>
    <dbReference type="NCBI Taxonomy" id="2292257"/>
    <lineage>
        <taxon>Bacteria</taxon>
        <taxon>Pseudomonadati</taxon>
        <taxon>Pseudomonadota</taxon>
        <taxon>Alphaproteobacteria</taxon>
        <taxon>Sphingomonadales</taxon>
        <taxon>Sphingomonadaceae</taxon>
        <taxon>Sphingorhabdus</taxon>
    </lineage>
</organism>
<feature type="transmembrane region" description="Helical" evidence="1">
    <location>
        <begin position="79"/>
        <end position="102"/>
    </location>
</feature>
<reference evidence="3" key="1">
    <citation type="submission" date="2018-08" db="EMBL/GenBank/DDBJ databases">
        <authorList>
            <person name="Kim S.-J."/>
            <person name="Jung G.-Y."/>
        </authorList>
    </citation>
    <scope>NUCLEOTIDE SEQUENCE [LARGE SCALE GENOMIC DNA]</scope>
    <source>
        <strain evidence="3">GY_G</strain>
    </source>
</reference>
<proteinExistence type="predicted"/>
<evidence type="ECO:0000313" key="3">
    <source>
        <dbReference type="Proteomes" id="UP000263833"/>
    </source>
</evidence>
<accession>A0A371BKF0</accession>
<dbReference type="Proteomes" id="UP000263833">
    <property type="component" value="Unassembled WGS sequence"/>
</dbReference>
<gene>
    <name evidence="2" type="ORF">DXH95_04210</name>
</gene>
<evidence type="ECO:0008006" key="4">
    <source>
        <dbReference type="Google" id="ProtNLM"/>
    </source>
</evidence>
<dbReference type="AlphaFoldDB" id="A0A371BKF0"/>